<organism evidence="1">
    <name type="scientific">Mesocestoides corti</name>
    <name type="common">Flatworm</name>
    <dbReference type="NCBI Taxonomy" id="53468"/>
    <lineage>
        <taxon>Eukaryota</taxon>
        <taxon>Metazoa</taxon>
        <taxon>Spiralia</taxon>
        <taxon>Lophotrochozoa</taxon>
        <taxon>Platyhelminthes</taxon>
        <taxon>Cestoda</taxon>
        <taxon>Eucestoda</taxon>
        <taxon>Cyclophyllidea</taxon>
        <taxon>Mesocestoididae</taxon>
        <taxon>Mesocestoides</taxon>
    </lineage>
</organism>
<proteinExistence type="predicted"/>
<sequence>MLSSRLSKMVFFRFQLGEELRYREALERDIRSQQSALRQFHIDKRIDERRKNQHFGENIVVNRSTDAPSNNERHGLYGFHVCRQIVAGVQARIVDFFQIFLFHNSLFCKP</sequence>
<accession>A0A5K3FXN3</accession>
<name>A0A5K3FXN3_MESCO</name>
<protein>
    <submittedName>
        <fullName evidence="1">CCDC50_N domain-containing protein</fullName>
    </submittedName>
</protein>
<evidence type="ECO:0000313" key="1">
    <source>
        <dbReference type="WBParaSite" id="MCU_010972-RA"/>
    </source>
</evidence>
<dbReference type="WBParaSite" id="MCU_010972-RA">
    <property type="protein sequence ID" value="MCU_010972-RA"/>
    <property type="gene ID" value="MCU_010972"/>
</dbReference>
<dbReference type="AlphaFoldDB" id="A0A5K3FXN3"/>
<reference evidence="1" key="1">
    <citation type="submission" date="2019-11" db="UniProtKB">
        <authorList>
            <consortium name="WormBaseParasite"/>
        </authorList>
    </citation>
    <scope>IDENTIFICATION</scope>
</reference>